<evidence type="ECO:0000313" key="5">
    <source>
        <dbReference type="EMBL" id="KAK9815237.1"/>
    </source>
</evidence>
<keyword evidence="6" id="KW-1185">Reference proteome</keyword>
<comment type="similarity">
    <text evidence="1 4">Belongs to the short-chain dehydrogenases/reductases (SDR) family.</text>
</comment>
<dbReference type="SUPFAM" id="SSF51735">
    <property type="entry name" value="NAD(P)-binding Rossmann-fold domains"/>
    <property type="match status" value="1"/>
</dbReference>
<dbReference type="InterPro" id="IPR002347">
    <property type="entry name" value="SDR_fam"/>
</dbReference>
<dbReference type="InterPro" id="IPR036291">
    <property type="entry name" value="NAD(P)-bd_dom_sf"/>
</dbReference>
<dbReference type="PANTHER" id="PTHR43963:SF6">
    <property type="entry name" value="CHAIN DEHYDROGENASE FAMILY PROTEIN, PUTATIVE (AFU_ORTHOLOGUE AFUA_3G15350)-RELATED"/>
    <property type="match status" value="1"/>
</dbReference>
<dbReference type="Gene3D" id="3.40.50.720">
    <property type="entry name" value="NAD(P)-binding Rossmann-like Domain"/>
    <property type="match status" value="1"/>
</dbReference>
<proteinExistence type="inferred from homology"/>
<keyword evidence="2" id="KW-0521">NADP</keyword>
<dbReference type="EMBL" id="JALJOR010000006">
    <property type="protein sequence ID" value="KAK9815237.1"/>
    <property type="molecule type" value="Genomic_DNA"/>
</dbReference>
<reference evidence="5 6" key="1">
    <citation type="journal article" date="2024" name="Nat. Commun.">
        <title>Phylogenomics reveals the evolutionary origins of lichenization in chlorophyte algae.</title>
        <authorList>
            <person name="Puginier C."/>
            <person name="Libourel C."/>
            <person name="Otte J."/>
            <person name="Skaloud P."/>
            <person name="Haon M."/>
            <person name="Grisel S."/>
            <person name="Petersen M."/>
            <person name="Berrin J.G."/>
            <person name="Delaux P.M."/>
            <person name="Dal Grande F."/>
            <person name="Keller J."/>
        </authorList>
    </citation>
    <scope>NUCLEOTIDE SEQUENCE [LARGE SCALE GENOMIC DNA]</scope>
    <source>
        <strain evidence="5 6">SAG 2043</strain>
    </source>
</reference>
<accession>A0AAW1Q2D9</accession>
<name>A0AAW1Q2D9_9CHLO</name>
<evidence type="ECO:0000313" key="6">
    <source>
        <dbReference type="Proteomes" id="UP001489004"/>
    </source>
</evidence>
<comment type="caution">
    <text evidence="5">The sequence shown here is derived from an EMBL/GenBank/DDBJ whole genome shotgun (WGS) entry which is preliminary data.</text>
</comment>
<organism evidence="5 6">
    <name type="scientific">[Myrmecia] bisecta</name>
    <dbReference type="NCBI Taxonomy" id="41462"/>
    <lineage>
        <taxon>Eukaryota</taxon>
        <taxon>Viridiplantae</taxon>
        <taxon>Chlorophyta</taxon>
        <taxon>core chlorophytes</taxon>
        <taxon>Trebouxiophyceae</taxon>
        <taxon>Trebouxiales</taxon>
        <taxon>Trebouxiaceae</taxon>
        <taxon>Myrmecia</taxon>
    </lineage>
</organism>
<dbReference type="PRINTS" id="PR00081">
    <property type="entry name" value="GDHRDH"/>
</dbReference>
<evidence type="ECO:0000256" key="3">
    <source>
        <dbReference type="ARBA" id="ARBA00023002"/>
    </source>
</evidence>
<keyword evidence="3" id="KW-0560">Oxidoreductase</keyword>
<protein>
    <submittedName>
        <fullName evidence="5">Uncharacterized protein</fullName>
    </submittedName>
</protein>
<evidence type="ECO:0000256" key="2">
    <source>
        <dbReference type="ARBA" id="ARBA00022857"/>
    </source>
</evidence>
<dbReference type="PRINTS" id="PR00080">
    <property type="entry name" value="SDRFAMILY"/>
</dbReference>
<sequence>MRISGHQVKGLVPAGQLRSSVSRAAAPLSSSFRALPPAFPVAAPLPSRGTRPAGFAIAASLRSIFSMGQRQSYKLEVPEDKKWWNGSTVAVVTGANKGIGYEIARNFADQGLKTVVAARNEELGRAAVDKIKESTGSDNVVYHQLDISNPASVNAFAKWAENDLKRVSVLVNNAGFAHKGDTFGADEAQTVLDVNYFGTKAVCEALKPLLSPDARVVNVCSSSGQLAILKSPVLRAKFEDARSADEVTTLARKFVDDIRAGRHKEEGWPSSMYGVSKLCEATYTRILAEELKGSGATVTACCPGYVSTDMSSHRGTKTPPEGADTPTWLALLADKSASGRNFADRREKSF</sequence>
<dbReference type="AlphaFoldDB" id="A0AAW1Q2D9"/>
<gene>
    <name evidence="5" type="ORF">WJX72_000441</name>
</gene>
<dbReference type="PANTHER" id="PTHR43963">
    <property type="entry name" value="CARBONYL REDUCTASE 1-RELATED"/>
    <property type="match status" value="1"/>
</dbReference>
<dbReference type="Proteomes" id="UP001489004">
    <property type="component" value="Unassembled WGS sequence"/>
</dbReference>
<evidence type="ECO:0000256" key="4">
    <source>
        <dbReference type="RuleBase" id="RU000363"/>
    </source>
</evidence>
<dbReference type="Pfam" id="PF00106">
    <property type="entry name" value="adh_short"/>
    <property type="match status" value="2"/>
</dbReference>
<dbReference type="GO" id="GO:0016491">
    <property type="term" value="F:oxidoreductase activity"/>
    <property type="evidence" value="ECO:0007669"/>
    <property type="project" value="UniProtKB-KW"/>
</dbReference>
<evidence type="ECO:0000256" key="1">
    <source>
        <dbReference type="ARBA" id="ARBA00006484"/>
    </source>
</evidence>